<accession>W4PB01</accession>
<protein>
    <recommendedName>
        <fullName evidence="1">Putative carbohydrate metabolism domain-containing protein</fullName>
    </recommendedName>
</protein>
<dbReference type="EMBL" id="BAIQ01000050">
    <property type="protein sequence ID" value="GAE16961.1"/>
    <property type="molecule type" value="Genomic_DNA"/>
</dbReference>
<dbReference type="Pfam" id="PF13201">
    <property type="entry name" value="PCMD"/>
    <property type="match status" value="1"/>
</dbReference>
<evidence type="ECO:0000259" key="1">
    <source>
        <dbReference type="Pfam" id="PF13201"/>
    </source>
</evidence>
<comment type="caution">
    <text evidence="2">The sequence shown here is derived from an EMBL/GenBank/DDBJ whole genome shotgun (WGS) entry which is preliminary data.</text>
</comment>
<feature type="domain" description="Putative carbohydrate metabolism" evidence="1">
    <location>
        <begin position="105"/>
        <end position="347"/>
    </location>
</feature>
<dbReference type="Gene3D" id="2.60.120.890">
    <property type="entry name" value="BT2081, beta-jelly-roll domain"/>
    <property type="match status" value="1"/>
</dbReference>
<reference evidence="2 3" key="1">
    <citation type="journal article" date="2014" name="Genome Announc.">
        <title>Draft Genome Sequences of Three Strains of Bacteroides pyogenes Isolated from a Cat and Swine.</title>
        <authorList>
            <person name="Sakamoto M."/>
            <person name="Oshima K."/>
            <person name="Suda W."/>
            <person name="Kitamura K."/>
            <person name="Iida T."/>
            <person name="Hattori M."/>
            <person name="Ohkuma M."/>
        </authorList>
    </citation>
    <scope>NUCLEOTIDE SEQUENCE [LARGE SCALE GENOMIC DNA]</scope>
    <source>
        <strain evidence="2 3">JCM 6292</strain>
    </source>
</reference>
<dbReference type="InterPro" id="IPR038653">
    <property type="entry name" value="Put_CMD_sf"/>
</dbReference>
<sequence>MSARRFRKRESNCKKKLRIKVKGAKEYMERKTICFFSLVWCVSFACCFMANAQQKAETIPFGDMNQWIDRQIKESGVIGGNVKNVYEIGPAAVIKGDAAYQNMGGSPWATSNVMAKVAGITKTNTSVFPEKRGDGYCARLDTRMESVKVLGIVNITVLAAGSVFTGSVHEPIKSTKNPQKILQTGIPFTGKPVALQFDYKVKMSDRENRIRATGFSKITDVAGKDYPVAVLFLQKRWEDAQGNIYAKRVGTMVTYFYHSTDWVNNASFRILYGDITDSPHYKPHMMRLQVSENYTVNSKGESVPIHEVAWGDKDDLPTHLYIQFASSYGGAYIGSPGNSLWIDNVKLVY</sequence>
<evidence type="ECO:0000313" key="2">
    <source>
        <dbReference type="EMBL" id="GAE16961.1"/>
    </source>
</evidence>
<dbReference type="AlphaFoldDB" id="W4PB01"/>
<name>W4PB01_9BACE</name>
<dbReference type="InterPro" id="IPR025112">
    <property type="entry name" value="PCMD"/>
</dbReference>
<organism evidence="2 3">
    <name type="scientific">Bacteroides pyogenes JCM 6292</name>
    <dbReference type="NCBI Taxonomy" id="1235809"/>
    <lineage>
        <taxon>Bacteria</taxon>
        <taxon>Pseudomonadati</taxon>
        <taxon>Bacteroidota</taxon>
        <taxon>Bacteroidia</taxon>
        <taxon>Bacteroidales</taxon>
        <taxon>Bacteroidaceae</taxon>
        <taxon>Bacteroides</taxon>
    </lineage>
</organism>
<evidence type="ECO:0000313" key="3">
    <source>
        <dbReference type="Proteomes" id="UP000018861"/>
    </source>
</evidence>
<gene>
    <name evidence="2" type="ORF">JCM6292_3479</name>
</gene>
<proteinExistence type="predicted"/>
<dbReference type="Proteomes" id="UP000018861">
    <property type="component" value="Unassembled WGS sequence"/>
</dbReference>